<feature type="transmembrane region" description="Helical" evidence="2">
    <location>
        <begin position="333"/>
        <end position="352"/>
    </location>
</feature>
<keyword evidence="2" id="KW-1133">Transmembrane helix</keyword>
<keyword evidence="2" id="KW-0812">Transmembrane</keyword>
<dbReference type="InterPro" id="IPR002656">
    <property type="entry name" value="Acyl_transf_3_dom"/>
</dbReference>
<feature type="transmembrane region" description="Helical" evidence="2">
    <location>
        <begin position="96"/>
        <end position="115"/>
    </location>
</feature>
<dbReference type="GO" id="GO:0016747">
    <property type="term" value="F:acyltransferase activity, transferring groups other than amino-acyl groups"/>
    <property type="evidence" value="ECO:0007669"/>
    <property type="project" value="InterPro"/>
</dbReference>
<dbReference type="Proteomes" id="UP000326505">
    <property type="component" value="Chromosome"/>
</dbReference>
<dbReference type="Proteomes" id="UP000549009">
    <property type="component" value="Unassembled WGS sequence"/>
</dbReference>
<feature type="region of interest" description="Disordered" evidence="1">
    <location>
        <begin position="371"/>
        <end position="424"/>
    </location>
</feature>
<feature type="transmembrane region" description="Helical" evidence="2">
    <location>
        <begin position="294"/>
        <end position="313"/>
    </location>
</feature>
<evidence type="ECO:0000313" key="5">
    <source>
        <dbReference type="EMBL" id="QEV57383.1"/>
    </source>
</evidence>
<reference evidence="5 6" key="1">
    <citation type="submission" date="2017-09" db="EMBL/GenBank/DDBJ databases">
        <authorList>
            <person name="Lee N."/>
            <person name="Cho B.-K."/>
        </authorList>
    </citation>
    <scope>NUCLEOTIDE SEQUENCE [LARGE SCALE GENOMIC DNA]</scope>
    <source>
        <strain evidence="5 6">ATCC 27465</strain>
    </source>
</reference>
<evidence type="ECO:0000313" key="6">
    <source>
        <dbReference type="Proteomes" id="UP000326505"/>
    </source>
</evidence>
<reference evidence="4 7" key="2">
    <citation type="submission" date="2020-08" db="EMBL/GenBank/DDBJ databases">
        <title>Genomic Encyclopedia of Type Strains, Phase III (KMG-III): the genomes of soil and plant-associated and newly described type strains.</title>
        <authorList>
            <person name="Whitman W."/>
        </authorList>
    </citation>
    <scope>NUCLEOTIDE SEQUENCE [LARGE SCALE GENOMIC DNA]</scope>
    <source>
        <strain evidence="4 7">CECT 3146</strain>
    </source>
</reference>
<feature type="transmembrane region" description="Helical" evidence="2">
    <location>
        <begin position="264"/>
        <end position="282"/>
    </location>
</feature>
<dbReference type="EMBL" id="CP023690">
    <property type="protein sequence ID" value="QEV57383.1"/>
    <property type="molecule type" value="Genomic_DNA"/>
</dbReference>
<evidence type="ECO:0000313" key="4">
    <source>
        <dbReference type="EMBL" id="MBB5107971.1"/>
    </source>
</evidence>
<keyword evidence="5" id="KW-0808">Transferase</keyword>
<dbReference type="PANTHER" id="PTHR23028:SF53">
    <property type="entry name" value="ACYL_TRANSF_3 DOMAIN-CONTAINING PROTEIN"/>
    <property type="match status" value="1"/>
</dbReference>
<name>A0A5P2WX95_STRST</name>
<keyword evidence="5" id="KW-0012">Acyltransferase</keyword>
<organism evidence="5 6">
    <name type="scientific">Streptomyces spectabilis</name>
    <dbReference type="NCBI Taxonomy" id="68270"/>
    <lineage>
        <taxon>Bacteria</taxon>
        <taxon>Bacillati</taxon>
        <taxon>Actinomycetota</taxon>
        <taxon>Actinomycetes</taxon>
        <taxon>Kitasatosporales</taxon>
        <taxon>Streptomycetaceae</taxon>
        <taxon>Streptomyces</taxon>
    </lineage>
</organism>
<proteinExistence type="predicted"/>
<feature type="compositionally biased region" description="Basic residues" evidence="1">
    <location>
        <begin position="371"/>
        <end position="381"/>
    </location>
</feature>
<feature type="transmembrane region" description="Helical" evidence="2">
    <location>
        <begin position="171"/>
        <end position="191"/>
    </location>
</feature>
<evidence type="ECO:0000256" key="1">
    <source>
        <dbReference type="SAM" id="MobiDB-lite"/>
    </source>
</evidence>
<gene>
    <name evidence="5" type="ORF">CP982_00360</name>
    <name evidence="4" type="ORF">FHS40_007092</name>
</gene>
<dbReference type="InterPro" id="IPR050879">
    <property type="entry name" value="Acyltransferase_3"/>
</dbReference>
<keyword evidence="2" id="KW-0472">Membrane</keyword>
<feature type="domain" description="Acyltransferase 3" evidence="3">
    <location>
        <begin position="16"/>
        <end position="349"/>
    </location>
</feature>
<protein>
    <submittedName>
        <fullName evidence="5">Acyltransferase</fullName>
    </submittedName>
    <submittedName>
        <fullName evidence="4">Peptidoglycan/LPS O-acetylase OafA/YrhL</fullName>
    </submittedName>
</protein>
<sequence>MAAAAVAAVRPHRLPSLTGMRFAAAASVFAFHASFAGFLADTTAQRQLADALSKAGWVGVSFFFVLSGFVLTWSARPADSARRFWRRRLAKIYPSHLVTALAAFALLAATGTALRPGEVTANALLLQSFFPQPDIYVSGNPVSWSLSCELLFYLAFPLLWRALRALPARGLWPLAAALAAAVAALPAAVALLPATPALALPDGTTGQWQYWLLYVFPPVRAAEFVLGMTLARIVREGHWRGPRPLPAAALLGAGYVLATQLPYLAGLVAATIVPIALLIGALAHADATGRPTRLAAPLLVRLGEVSFALYLVHRLVLIHGHRALGQRTFATPAALLLLAAAFAASLLLAALLHHAVEKPAMRFLAAPAKHRAKTPRARARHSSGQSATRATCRDETPFLARADRSQNPEILAGSTAEGPQGGER</sequence>
<keyword evidence="7" id="KW-1185">Reference proteome</keyword>
<feature type="transmembrane region" description="Helical" evidence="2">
    <location>
        <begin position="135"/>
        <end position="159"/>
    </location>
</feature>
<feature type="compositionally biased region" description="Basic and acidic residues" evidence="1">
    <location>
        <begin position="391"/>
        <end position="406"/>
    </location>
</feature>
<dbReference type="OrthoDB" id="9796461at2"/>
<dbReference type="GO" id="GO:0016020">
    <property type="term" value="C:membrane"/>
    <property type="evidence" value="ECO:0007669"/>
    <property type="project" value="TreeGrafter"/>
</dbReference>
<feature type="transmembrane region" description="Helical" evidence="2">
    <location>
        <begin position="20"/>
        <end position="40"/>
    </location>
</feature>
<evidence type="ECO:0000259" key="3">
    <source>
        <dbReference type="Pfam" id="PF01757"/>
    </source>
</evidence>
<evidence type="ECO:0000313" key="7">
    <source>
        <dbReference type="Proteomes" id="UP000549009"/>
    </source>
</evidence>
<dbReference type="EMBL" id="JACHJD010000016">
    <property type="protein sequence ID" value="MBB5107971.1"/>
    <property type="molecule type" value="Genomic_DNA"/>
</dbReference>
<dbReference type="Pfam" id="PF01757">
    <property type="entry name" value="Acyl_transf_3"/>
    <property type="match status" value="1"/>
</dbReference>
<dbReference type="AlphaFoldDB" id="A0A5P2WX95"/>
<dbReference type="RefSeq" id="WP_150508599.1">
    <property type="nucleotide sequence ID" value="NZ_BMSQ01000035.1"/>
</dbReference>
<accession>A0A5P2WX95</accession>
<evidence type="ECO:0000256" key="2">
    <source>
        <dbReference type="SAM" id="Phobius"/>
    </source>
</evidence>
<dbReference type="KEGG" id="sspb:CP982_00360"/>
<dbReference type="PANTHER" id="PTHR23028">
    <property type="entry name" value="ACETYLTRANSFERASE"/>
    <property type="match status" value="1"/>
</dbReference>
<feature type="transmembrane region" description="Helical" evidence="2">
    <location>
        <begin position="55"/>
        <end position="75"/>
    </location>
</feature>
<dbReference type="GO" id="GO:0009103">
    <property type="term" value="P:lipopolysaccharide biosynthetic process"/>
    <property type="evidence" value="ECO:0007669"/>
    <property type="project" value="TreeGrafter"/>
</dbReference>